<dbReference type="InterPro" id="IPR010998">
    <property type="entry name" value="Integrase_recombinase_N"/>
</dbReference>
<gene>
    <name evidence="9" type="primary">intA_10</name>
    <name evidence="9" type="ORF">GALL_297570</name>
</gene>
<name>A0A1J5R8J1_9ZZZZ</name>
<dbReference type="InterPro" id="IPR050808">
    <property type="entry name" value="Phage_Integrase"/>
</dbReference>
<dbReference type="Pfam" id="PF13356">
    <property type="entry name" value="Arm-DNA-bind_3"/>
    <property type="match status" value="1"/>
</dbReference>
<evidence type="ECO:0000256" key="1">
    <source>
        <dbReference type="ARBA" id="ARBA00008857"/>
    </source>
</evidence>
<comment type="caution">
    <text evidence="9">The sequence shown here is derived from an EMBL/GenBank/DDBJ whole genome shotgun (WGS) entry which is preliminary data.</text>
</comment>
<evidence type="ECO:0000256" key="2">
    <source>
        <dbReference type="ARBA" id="ARBA00022908"/>
    </source>
</evidence>
<protein>
    <submittedName>
        <fullName evidence="9">Prophage CP4-57 integrase</fullName>
    </submittedName>
</protein>
<dbReference type="PROSITE" id="PS51900">
    <property type="entry name" value="CB"/>
    <property type="match status" value="1"/>
</dbReference>
<dbReference type="Pfam" id="PF00589">
    <property type="entry name" value="Phage_integrase"/>
    <property type="match status" value="1"/>
</dbReference>
<keyword evidence="2" id="KW-0229">DNA integration</keyword>
<dbReference type="InterPro" id="IPR025166">
    <property type="entry name" value="Integrase_DNA_bind_dom"/>
</dbReference>
<dbReference type="GO" id="GO:0044826">
    <property type="term" value="P:viral genome integration into host DNA"/>
    <property type="evidence" value="ECO:0007669"/>
    <property type="project" value="UniProtKB-KW"/>
</dbReference>
<dbReference type="GO" id="GO:0046718">
    <property type="term" value="P:symbiont entry into host cell"/>
    <property type="evidence" value="ECO:0007669"/>
    <property type="project" value="UniProtKB-KW"/>
</dbReference>
<reference evidence="9" key="1">
    <citation type="submission" date="2016-10" db="EMBL/GenBank/DDBJ databases">
        <title>Sequence of Gallionella enrichment culture.</title>
        <authorList>
            <person name="Poehlein A."/>
            <person name="Muehling M."/>
            <person name="Daniel R."/>
        </authorList>
    </citation>
    <scope>NUCLEOTIDE SEQUENCE</scope>
</reference>
<dbReference type="EMBL" id="MLJW01000375">
    <property type="protein sequence ID" value="OIQ88359.1"/>
    <property type="molecule type" value="Genomic_DNA"/>
</dbReference>
<evidence type="ECO:0000259" key="7">
    <source>
        <dbReference type="PROSITE" id="PS51898"/>
    </source>
</evidence>
<dbReference type="InterPro" id="IPR002104">
    <property type="entry name" value="Integrase_catalytic"/>
</dbReference>
<feature type="domain" description="Core-binding (CB)" evidence="8">
    <location>
        <begin position="95"/>
        <end position="176"/>
    </location>
</feature>
<feature type="domain" description="Tyr recombinase" evidence="7">
    <location>
        <begin position="203"/>
        <end position="380"/>
    </location>
</feature>
<proteinExistence type="inferred from homology"/>
<keyword evidence="5" id="KW-1179">Viral genome integration</keyword>
<organism evidence="9">
    <name type="scientific">mine drainage metagenome</name>
    <dbReference type="NCBI Taxonomy" id="410659"/>
    <lineage>
        <taxon>unclassified sequences</taxon>
        <taxon>metagenomes</taxon>
        <taxon>ecological metagenomes</taxon>
    </lineage>
</organism>
<dbReference type="InterPro" id="IPR013762">
    <property type="entry name" value="Integrase-like_cat_sf"/>
</dbReference>
<evidence type="ECO:0000259" key="8">
    <source>
        <dbReference type="PROSITE" id="PS51900"/>
    </source>
</evidence>
<dbReference type="GO" id="GO:0015074">
    <property type="term" value="P:DNA integration"/>
    <property type="evidence" value="ECO:0007669"/>
    <property type="project" value="UniProtKB-KW"/>
</dbReference>
<dbReference type="Pfam" id="PF22022">
    <property type="entry name" value="Phage_int_M"/>
    <property type="match status" value="1"/>
</dbReference>
<dbReference type="Gene3D" id="1.10.150.130">
    <property type="match status" value="1"/>
</dbReference>
<dbReference type="AlphaFoldDB" id="A0A1J5R8J1"/>
<evidence type="ECO:0000313" key="9">
    <source>
        <dbReference type="EMBL" id="OIQ88359.1"/>
    </source>
</evidence>
<dbReference type="InterPro" id="IPR038488">
    <property type="entry name" value="Integrase_DNA-bd_sf"/>
</dbReference>
<dbReference type="InterPro" id="IPR053876">
    <property type="entry name" value="Phage_int_M"/>
</dbReference>
<comment type="similarity">
    <text evidence="1">Belongs to the 'phage' integrase family.</text>
</comment>
<dbReference type="PANTHER" id="PTHR30629">
    <property type="entry name" value="PROPHAGE INTEGRASE"/>
    <property type="match status" value="1"/>
</dbReference>
<dbReference type="GO" id="GO:0075713">
    <property type="term" value="P:establishment of integrated proviral latency"/>
    <property type="evidence" value="ECO:0007669"/>
    <property type="project" value="UniProtKB-KW"/>
</dbReference>
<dbReference type="InterPro" id="IPR011010">
    <property type="entry name" value="DNA_brk_join_enz"/>
</dbReference>
<dbReference type="Gene3D" id="3.30.160.390">
    <property type="entry name" value="Integrase, DNA-binding domain"/>
    <property type="match status" value="1"/>
</dbReference>
<dbReference type="PROSITE" id="PS51898">
    <property type="entry name" value="TYR_RECOMBINASE"/>
    <property type="match status" value="1"/>
</dbReference>
<dbReference type="SUPFAM" id="SSF56349">
    <property type="entry name" value="DNA breaking-rejoining enzymes"/>
    <property type="match status" value="1"/>
</dbReference>
<dbReference type="GO" id="GO:0006310">
    <property type="term" value="P:DNA recombination"/>
    <property type="evidence" value="ECO:0007669"/>
    <property type="project" value="UniProtKB-KW"/>
</dbReference>
<evidence type="ECO:0000256" key="6">
    <source>
        <dbReference type="ARBA" id="ARBA00023296"/>
    </source>
</evidence>
<evidence type="ECO:0000256" key="4">
    <source>
        <dbReference type="ARBA" id="ARBA00023172"/>
    </source>
</evidence>
<dbReference type="Gene3D" id="1.10.443.10">
    <property type="entry name" value="Intergrase catalytic core"/>
    <property type="match status" value="1"/>
</dbReference>
<dbReference type="InterPro" id="IPR044068">
    <property type="entry name" value="CB"/>
</dbReference>
<dbReference type="GO" id="GO:0003677">
    <property type="term" value="F:DNA binding"/>
    <property type="evidence" value="ECO:0007669"/>
    <property type="project" value="UniProtKB-KW"/>
</dbReference>
<dbReference type="PANTHER" id="PTHR30629:SF2">
    <property type="entry name" value="PROPHAGE INTEGRASE INTS-RELATED"/>
    <property type="match status" value="1"/>
</dbReference>
<keyword evidence="6" id="KW-1160">Virus entry into host cell</keyword>
<dbReference type="CDD" id="cd00801">
    <property type="entry name" value="INT_P4_C"/>
    <property type="match status" value="1"/>
</dbReference>
<evidence type="ECO:0000256" key="3">
    <source>
        <dbReference type="ARBA" id="ARBA00023125"/>
    </source>
</evidence>
<keyword evidence="4" id="KW-0233">DNA recombination</keyword>
<sequence>MLSDLQVRKASAREKAYKLADYGGLYLFVSPSGGRLWRLKYRFDGREKTLSLGPYPLITLAAARDAALEAKRTLAGGTDPSAAKKAAREPDKPPVLFADVAEKWLAWRRAAWTEGTADAVRASLENHAFPTLGKMPIESIKAADVRGVVEAIDKKGAGETAGRVFQRLKAIFRYAVTHEHLRSVDDPMYSLQPGEIIAPRKVRHRAALAASQVPAFFAGLDEYKGYPAVTLGLQLLMLTGVRPGELRGACWPEFDVRTAMWRIPAERMKMKTEHRVPLSSQALAILKQLRELELHHDLVLPSPFYPEKSISNGTFNSALSSLGFKGAATAHGFRALFSTEANEAGFHPDVIELQLAHVERDDVRAAYNFAQRLAERAALMTWWGDRVDELKAPDDWN</sequence>
<keyword evidence="3" id="KW-0238">DNA-binding</keyword>
<evidence type="ECO:0000256" key="5">
    <source>
        <dbReference type="ARBA" id="ARBA00023195"/>
    </source>
</evidence>
<accession>A0A1J5R8J1</accession>